<evidence type="ECO:0000256" key="1">
    <source>
        <dbReference type="ARBA" id="ARBA00004123"/>
    </source>
</evidence>
<evidence type="ECO:0000256" key="9">
    <source>
        <dbReference type="PROSITE-ProRule" id="PRU00470"/>
    </source>
</evidence>
<dbReference type="InterPro" id="IPR036893">
    <property type="entry name" value="SBP_sf"/>
</dbReference>
<dbReference type="FunFam" id="4.10.1100.10:FF:000001">
    <property type="entry name" value="Squamosa promoter-binding-like protein 14"/>
    <property type="match status" value="1"/>
</dbReference>
<organism evidence="12 13">
    <name type="scientific">Rhamnella rubrinervis</name>
    <dbReference type="NCBI Taxonomy" id="2594499"/>
    <lineage>
        <taxon>Eukaryota</taxon>
        <taxon>Viridiplantae</taxon>
        <taxon>Streptophyta</taxon>
        <taxon>Embryophyta</taxon>
        <taxon>Tracheophyta</taxon>
        <taxon>Spermatophyta</taxon>
        <taxon>Magnoliopsida</taxon>
        <taxon>eudicotyledons</taxon>
        <taxon>Gunneridae</taxon>
        <taxon>Pentapetalae</taxon>
        <taxon>rosids</taxon>
        <taxon>fabids</taxon>
        <taxon>Rosales</taxon>
        <taxon>Rhamnaceae</taxon>
        <taxon>rhamnoid group</taxon>
        <taxon>Rhamneae</taxon>
        <taxon>Rhamnella</taxon>
    </lineage>
</organism>
<evidence type="ECO:0000256" key="8">
    <source>
        <dbReference type="ARBA" id="ARBA00023242"/>
    </source>
</evidence>
<sequence length="1056" mass="117206">MEEVAQVAPPILIHQALSSRYCDAPAMAKKRDLPHHNPNFQHPSQQRYANPDGSWNPKVWNWDNVGFLAKPLDAEALRLGNSTTEQKKREEGSGGHGTFKKNTRGEDDESLRLNLGGGLACIEEPVSRPNKRVRSGSPGATYPMCQVDNCKEDLSNAKDYHRRHKVCELHSKSTKALVAKQMQRFCQQCSRFHPLSEFDEGKRSCRRRLAGHNRRRRKTQPEDVTSRLVLPGERDTKSNGHFDIFNILAAIARAQGKNEDKNVSCSSLPDREQLLQILSKINSLPLPVDLAAKLPNLGSLNRKLLEQTSFDHQGLLKGKTSPSTTDLLTVLSATLAASAPDALAILSQWSSKSSDSEKTKLNCPDQATGPNLQKRPQEFPSVGGERSSTSYQSPMEDSDCQVVQETRVNLPLQLFTSSPENDSVPKLASSRKYFSSDSSNPIEERSPSSSPPVVKKLFPMQTMAETVKAEKTSVGREVNAAVDSSRNHGCNMPFDLFGASNRGADTGSIQSFPYQAGYTSSGSDHSPSSLNSDAQDRTGRIIFKLFEKDPSHFPGTLRTQIYNWLSNSPTEMESYIRPGCVVLSVYVSMPSAAWDKLQGNLLQQISSLVQRSDCDFWRSGRFLVHTGRQLASHKDGKIRLCKSWKTWSSPEIISVSPLAVVGGQETSLVLRGRNLSNLGTKIHLTYMGGYTSKEIRASTHYGTMYDEINLSDFKIHDTSPGVLGRCFIEVENGFKGNCFPVIIADASICNELRVLESVFDGEAKVCDIISEDRSHDSGPPRSREEVIHFLNELGWLFQRKRTSSLLDSPDYSLGRFKFLFIFSVERNCAALVKTLLDILVERNLNGTGLSRESIEMLSEIQLLNRAVKKRCTKMVDLLIHYTVAGYHDTSRSYIFPPNLVGPGGITPLHLAACMSGSGDVVDALTNDPQEIGLNCWNSLLDSNRQSPYAYALMTNNQSYNELVARKLADRRRDQVSVTIRNDEFKQSRRSCAKCAVAAKRYNGRVPGSQGLLQRPYIHSMLAIAAVCVCVCLFLRGSPDIGLVAPFKWENLDFGTI</sequence>
<evidence type="ECO:0000256" key="2">
    <source>
        <dbReference type="ARBA" id="ARBA00022723"/>
    </source>
</evidence>
<evidence type="ECO:0000256" key="4">
    <source>
        <dbReference type="ARBA" id="ARBA00022833"/>
    </source>
</evidence>
<evidence type="ECO:0000313" key="13">
    <source>
        <dbReference type="Proteomes" id="UP000796880"/>
    </source>
</evidence>
<evidence type="ECO:0000259" key="11">
    <source>
        <dbReference type="PROSITE" id="PS51141"/>
    </source>
</evidence>
<feature type="compositionally biased region" description="Polar residues" evidence="10">
    <location>
        <begin position="386"/>
        <end position="396"/>
    </location>
</feature>
<keyword evidence="8" id="KW-0539">Nucleus</keyword>
<evidence type="ECO:0000256" key="7">
    <source>
        <dbReference type="ARBA" id="ARBA00023163"/>
    </source>
</evidence>
<evidence type="ECO:0000313" key="12">
    <source>
        <dbReference type="EMBL" id="KAF3446952.1"/>
    </source>
</evidence>
<dbReference type="InterPro" id="IPR036770">
    <property type="entry name" value="Ankyrin_rpt-contain_sf"/>
</dbReference>
<dbReference type="Gene3D" id="1.25.40.20">
    <property type="entry name" value="Ankyrin repeat-containing domain"/>
    <property type="match status" value="1"/>
</dbReference>
<keyword evidence="5" id="KW-0805">Transcription regulation</keyword>
<dbReference type="Proteomes" id="UP000796880">
    <property type="component" value="Unassembled WGS sequence"/>
</dbReference>
<dbReference type="GO" id="GO:0005634">
    <property type="term" value="C:nucleus"/>
    <property type="evidence" value="ECO:0007669"/>
    <property type="project" value="UniProtKB-SubCell"/>
</dbReference>
<proteinExistence type="predicted"/>
<evidence type="ECO:0000256" key="10">
    <source>
        <dbReference type="SAM" id="MobiDB-lite"/>
    </source>
</evidence>
<comment type="caution">
    <text evidence="12">The sequence shown here is derived from an EMBL/GenBank/DDBJ whole genome shotgun (WGS) entry which is preliminary data.</text>
</comment>
<feature type="region of interest" description="Disordered" evidence="10">
    <location>
        <begin position="30"/>
        <end position="52"/>
    </location>
</feature>
<gene>
    <name evidence="12" type="ORF">FNV43_RR12132</name>
</gene>
<feature type="region of interest" description="Disordered" evidence="10">
    <location>
        <begin position="354"/>
        <end position="396"/>
    </location>
</feature>
<evidence type="ECO:0000256" key="5">
    <source>
        <dbReference type="ARBA" id="ARBA00023015"/>
    </source>
</evidence>
<evidence type="ECO:0000256" key="6">
    <source>
        <dbReference type="ARBA" id="ARBA00023125"/>
    </source>
</evidence>
<dbReference type="OrthoDB" id="514967at2759"/>
<keyword evidence="4" id="KW-0862">Zinc</keyword>
<feature type="region of interest" description="Disordered" evidence="10">
    <location>
        <begin position="81"/>
        <end position="110"/>
    </location>
</feature>
<keyword evidence="7" id="KW-0804">Transcription</keyword>
<comment type="subcellular location">
    <subcellularLocation>
        <location evidence="1">Nucleus</location>
    </subcellularLocation>
</comment>
<keyword evidence="13" id="KW-1185">Reference proteome</keyword>
<dbReference type="EMBL" id="VOIH02000005">
    <property type="protein sequence ID" value="KAF3446952.1"/>
    <property type="molecule type" value="Genomic_DNA"/>
</dbReference>
<feature type="region of interest" description="Disordered" evidence="10">
    <location>
        <begin position="413"/>
        <end position="454"/>
    </location>
</feature>
<keyword evidence="2" id="KW-0479">Metal-binding</keyword>
<dbReference type="GO" id="GO:0003677">
    <property type="term" value="F:DNA binding"/>
    <property type="evidence" value="ECO:0007669"/>
    <property type="project" value="UniProtKB-KW"/>
</dbReference>
<dbReference type="PANTHER" id="PTHR31251">
    <property type="entry name" value="SQUAMOSA PROMOTER-BINDING-LIKE PROTEIN 4"/>
    <property type="match status" value="1"/>
</dbReference>
<keyword evidence="6" id="KW-0238">DNA-binding</keyword>
<keyword evidence="3 9" id="KW-0863">Zinc-finger</keyword>
<dbReference type="SUPFAM" id="SSF103612">
    <property type="entry name" value="SBT domain"/>
    <property type="match status" value="1"/>
</dbReference>
<dbReference type="AlphaFoldDB" id="A0A8K0H6Z1"/>
<evidence type="ECO:0000256" key="3">
    <source>
        <dbReference type="ARBA" id="ARBA00022771"/>
    </source>
</evidence>
<name>A0A8K0H6Z1_9ROSA</name>
<dbReference type="PROSITE" id="PS51141">
    <property type="entry name" value="ZF_SBP"/>
    <property type="match status" value="1"/>
</dbReference>
<dbReference type="Gene3D" id="4.10.1100.10">
    <property type="entry name" value="Transcription factor, SBP-box domain"/>
    <property type="match status" value="1"/>
</dbReference>
<accession>A0A8K0H6Z1</accession>
<dbReference type="Pfam" id="PF03110">
    <property type="entry name" value="SBP"/>
    <property type="match status" value="1"/>
</dbReference>
<dbReference type="InterPro" id="IPR044817">
    <property type="entry name" value="SBP-like"/>
</dbReference>
<dbReference type="SUPFAM" id="SSF48403">
    <property type="entry name" value="Ankyrin repeat"/>
    <property type="match status" value="1"/>
</dbReference>
<reference evidence="12" key="1">
    <citation type="submission" date="2020-03" db="EMBL/GenBank/DDBJ databases">
        <title>A high-quality chromosome-level genome assembly of a woody plant with both climbing and erect habits, Rhamnella rubrinervis.</title>
        <authorList>
            <person name="Lu Z."/>
            <person name="Yang Y."/>
            <person name="Zhu X."/>
            <person name="Sun Y."/>
        </authorList>
    </citation>
    <scope>NUCLEOTIDE SEQUENCE</scope>
    <source>
        <strain evidence="12">BYM</strain>
        <tissue evidence="12">Leaf</tissue>
    </source>
</reference>
<dbReference type="PANTHER" id="PTHR31251:SF110">
    <property type="entry name" value="SQUAMOSA PROMOTER-BINDING-LIKE PROTEIN 14"/>
    <property type="match status" value="1"/>
</dbReference>
<dbReference type="GO" id="GO:0008270">
    <property type="term" value="F:zinc ion binding"/>
    <property type="evidence" value="ECO:0007669"/>
    <property type="project" value="UniProtKB-KW"/>
</dbReference>
<dbReference type="Pfam" id="PF26102">
    <property type="entry name" value="Ig_SPL7"/>
    <property type="match status" value="1"/>
</dbReference>
<feature type="compositionally biased region" description="Polar residues" evidence="10">
    <location>
        <begin position="38"/>
        <end position="48"/>
    </location>
</feature>
<dbReference type="InterPro" id="IPR004333">
    <property type="entry name" value="SBP_dom"/>
</dbReference>
<protein>
    <recommendedName>
        <fullName evidence="11">SBP-type domain-containing protein</fullName>
    </recommendedName>
</protein>
<feature type="domain" description="SBP-type" evidence="11">
    <location>
        <begin position="142"/>
        <end position="219"/>
    </location>
</feature>